<evidence type="ECO:0000313" key="1">
    <source>
        <dbReference type="EMBL" id="KAA1419906.1"/>
    </source>
</evidence>
<dbReference type="AlphaFoldDB" id="A0A5Q6RPB3"/>
<evidence type="ECO:0000313" key="2">
    <source>
        <dbReference type="Proteomes" id="UP000307768"/>
    </source>
</evidence>
<gene>
    <name evidence="1" type="ORF">FE697_018590</name>
</gene>
<dbReference type="OrthoDB" id="156387at2"/>
<dbReference type="EMBL" id="VDFQ02000006">
    <property type="protein sequence ID" value="KAA1419906.1"/>
    <property type="molecule type" value="Genomic_DNA"/>
</dbReference>
<proteinExistence type="predicted"/>
<dbReference type="InterPro" id="IPR021441">
    <property type="entry name" value="DUF3090"/>
</dbReference>
<organism evidence="1 2">
    <name type="scientific">Mumia zhuanghuii</name>
    <dbReference type="NCBI Taxonomy" id="2585211"/>
    <lineage>
        <taxon>Bacteria</taxon>
        <taxon>Bacillati</taxon>
        <taxon>Actinomycetota</taxon>
        <taxon>Actinomycetes</taxon>
        <taxon>Propionibacteriales</taxon>
        <taxon>Nocardioidaceae</taxon>
        <taxon>Mumia</taxon>
    </lineage>
</organism>
<comment type="caution">
    <text evidence="1">The sequence shown here is derived from an EMBL/GenBank/DDBJ whole genome shotgun (WGS) entry which is preliminary data.</text>
</comment>
<reference evidence="1 2" key="1">
    <citation type="submission" date="2019-09" db="EMBL/GenBank/DDBJ databases">
        <title>Mumia zhuanghuii sp. nov. isolated from the intestinal contents of plateau pika (Ochotona curzoniae) in the Qinghai-Tibet plateau of China.</title>
        <authorList>
            <person name="Tian Z."/>
        </authorList>
    </citation>
    <scope>NUCLEOTIDE SEQUENCE [LARGE SCALE GENOMIC DNA]</scope>
    <source>
        <strain evidence="2">350</strain>
    </source>
</reference>
<accession>A0A5Q6RPB3</accession>
<dbReference type="Proteomes" id="UP000307768">
    <property type="component" value="Unassembled WGS sequence"/>
</dbReference>
<name>A0A5Q6RPB3_9ACTN</name>
<dbReference type="RefSeq" id="WP_149771129.1">
    <property type="nucleotide sequence ID" value="NZ_VDFQ02000006.1"/>
</dbReference>
<protein>
    <submittedName>
        <fullName evidence="1">DUF3090 domain-containing protein</fullName>
    </submittedName>
</protein>
<sequence length="175" mass="18884">MLIHRYERPRRFVAGTVGAPGERTFFLQASDGARVTSVALEKTQVQVLAERLEALLVEVGGDAASSGPAPGRTVDLEPLDQPIEEEFRVGAMTLAWEPDDGEVVVEAFAVTDDEDTEASDVLVVTLRPEVALEFAERARSVVAAGRPTCPFCGGVVEPEGHLCPRANGFRRVPRD</sequence>
<dbReference type="NCBIfam" id="TIGR03847">
    <property type="entry name" value="conserved hypothetical protein"/>
    <property type="match status" value="1"/>
</dbReference>
<dbReference type="Pfam" id="PF11290">
    <property type="entry name" value="DUF3090"/>
    <property type="match status" value="1"/>
</dbReference>